<dbReference type="InterPro" id="IPR036397">
    <property type="entry name" value="RNaseH_sf"/>
</dbReference>
<dbReference type="Proteomes" id="UP000594454">
    <property type="component" value="Chromosome 5"/>
</dbReference>
<evidence type="ECO:0000313" key="2">
    <source>
        <dbReference type="EMBL" id="CAD7091551.1"/>
    </source>
</evidence>
<feature type="compositionally biased region" description="Polar residues" evidence="1">
    <location>
        <begin position="160"/>
        <end position="178"/>
    </location>
</feature>
<feature type="region of interest" description="Disordered" evidence="1">
    <location>
        <begin position="333"/>
        <end position="388"/>
    </location>
</feature>
<dbReference type="GO" id="GO:0003676">
    <property type="term" value="F:nucleic acid binding"/>
    <property type="evidence" value="ECO:0007669"/>
    <property type="project" value="InterPro"/>
</dbReference>
<feature type="compositionally biased region" description="Low complexity" evidence="1">
    <location>
        <begin position="345"/>
        <end position="354"/>
    </location>
</feature>
<accession>A0A7R8Z0I2</accession>
<protein>
    <submittedName>
        <fullName evidence="2">Uncharacterized protein</fullName>
    </submittedName>
</protein>
<evidence type="ECO:0000313" key="3">
    <source>
        <dbReference type="Proteomes" id="UP000594454"/>
    </source>
</evidence>
<dbReference type="Gene3D" id="3.30.420.10">
    <property type="entry name" value="Ribonuclease H-like superfamily/Ribonuclease H"/>
    <property type="match status" value="1"/>
</dbReference>
<feature type="compositionally biased region" description="Basic and acidic residues" evidence="1">
    <location>
        <begin position="213"/>
        <end position="222"/>
    </location>
</feature>
<organism evidence="2 3">
    <name type="scientific">Hermetia illucens</name>
    <name type="common">Black soldier fly</name>
    <dbReference type="NCBI Taxonomy" id="343691"/>
    <lineage>
        <taxon>Eukaryota</taxon>
        <taxon>Metazoa</taxon>
        <taxon>Ecdysozoa</taxon>
        <taxon>Arthropoda</taxon>
        <taxon>Hexapoda</taxon>
        <taxon>Insecta</taxon>
        <taxon>Pterygota</taxon>
        <taxon>Neoptera</taxon>
        <taxon>Endopterygota</taxon>
        <taxon>Diptera</taxon>
        <taxon>Brachycera</taxon>
        <taxon>Stratiomyomorpha</taxon>
        <taxon>Stratiomyidae</taxon>
        <taxon>Hermetiinae</taxon>
        <taxon>Hermetia</taxon>
    </lineage>
</organism>
<reference evidence="2 3" key="1">
    <citation type="submission" date="2020-11" db="EMBL/GenBank/DDBJ databases">
        <authorList>
            <person name="Wallbank WR R."/>
            <person name="Pardo Diaz C."/>
            <person name="Kozak K."/>
            <person name="Martin S."/>
            <person name="Jiggins C."/>
            <person name="Moest M."/>
            <person name="Warren A I."/>
            <person name="Generalovic N T."/>
            <person name="Byers J.R.P. K."/>
            <person name="Montejo-Kovacevich G."/>
            <person name="Yen C E."/>
        </authorList>
    </citation>
    <scope>NUCLEOTIDE SEQUENCE [LARGE SCALE GENOMIC DNA]</scope>
</reference>
<dbReference type="OrthoDB" id="10029800at2759"/>
<proteinExistence type="predicted"/>
<sequence>MHDNARSHFHASVLFNIFGEYGSETRPRAVYSPDTSPPDYDLFQKLKEPMKGVRFTDFTAFNDAVSRCIRELNFNQFLNGFAHHLAGMHGHIHAPDWRALGANPGIGRPAGGFPHGAQFFHHQHAPFPPHMLATTLDRPGLRSISENHHLSQLSQLSLCNPHSTTSPKESPLASSLSRATPPHSVENDNNNNIDAGFESDNISVTGSPRKSSSLHDDEDKRSPSPPTGAFTSLIQRNNALRKGDLFSGFASQFQQPHVFNHALAAQLFLQNPLIPQPSQWLYTQLYGNYHDFPWFRNSSTSNNIQQAPLNPEQNNNETSGVNLVKRSVTLISHSEKDNESENQNSPPVTSTRRSPSPEENEEKVCGKAGSLGAIRSRTPKHTDVWRPY</sequence>
<keyword evidence="3" id="KW-1185">Reference proteome</keyword>
<gene>
    <name evidence="2" type="ORF">HERILL_LOCUS13965</name>
</gene>
<dbReference type="EMBL" id="LR899013">
    <property type="protein sequence ID" value="CAD7091551.1"/>
    <property type="molecule type" value="Genomic_DNA"/>
</dbReference>
<name>A0A7R8Z0I2_HERIL</name>
<feature type="region of interest" description="Disordered" evidence="1">
    <location>
        <begin position="158"/>
        <end position="231"/>
    </location>
</feature>
<dbReference type="InParanoid" id="A0A7R8Z0I2"/>
<feature type="compositionally biased region" description="Polar residues" evidence="1">
    <location>
        <begin position="200"/>
        <end position="211"/>
    </location>
</feature>
<dbReference type="AlphaFoldDB" id="A0A7R8Z0I2"/>
<evidence type="ECO:0000256" key="1">
    <source>
        <dbReference type="SAM" id="MobiDB-lite"/>
    </source>
</evidence>